<evidence type="ECO:0000259" key="9">
    <source>
        <dbReference type="Pfam" id="PF07687"/>
    </source>
</evidence>
<dbReference type="Gene3D" id="3.30.70.360">
    <property type="match status" value="2"/>
</dbReference>
<dbReference type="InterPro" id="IPR010964">
    <property type="entry name" value="M20A_pepV-rel"/>
</dbReference>
<dbReference type="InterPro" id="IPR036264">
    <property type="entry name" value="Bact_exopeptidase_dim_dom"/>
</dbReference>
<dbReference type="InterPro" id="IPR002933">
    <property type="entry name" value="Peptidase_M20"/>
</dbReference>
<dbReference type="AlphaFoldDB" id="A0A433RYR9"/>
<dbReference type="RefSeq" id="WP_126989004.1">
    <property type="nucleotide sequence ID" value="NZ_JTFC01000003.1"/>
</dbReference>
<dbReference type="GO" id="GO:0006508">
    <property type="term" value="P:proteolysis"/>
    <property type="evidence" value="ECO:0007669"/>
    <property type="project" value="UniProtKB-KW"/>
</dbReference>
<dbReference type="NCBIfam" id="TIGR01887">
    <property type="entry name" value="dipeptidaselike"/>
    <property type="match status" value="1"/>
</dbReference>
<evidence type="ECO:0000313" key="11">
    <source>
        <dbReference type="Proteomes" id="UP000288623"/>
    </source>
</evidence>
<dbReference type="CDD" id="cd03888">
    <property type="entry name" value="M20_PepV"/>
    <property type="match status" value="1"/>
</dbReference>
<keyword evidence="8" id="KW-0482">Metalloprotease</keyword>
<dbReference type="PANTHER" id="PTHR43808">
    <property type="entry name" value="ACETYLORNITHINE DEACETYLASE"/>
    <property type="match status" value="1"/>
</dbReference>
<keyword evidence="3" id="KW-0645">Protease</keyword>
<comment type="cofactor">
    <cofactor evidence="1">
        <name>Zn(2+)</name>
        <dbReference type="ChEBI" id="CHEBI:29105"/>
    </cofactor>
</comment>
<evidence type="ECO:0000256" key="7">
    <source>
        <dbReference type="ARBA" id="ARBA00022997"/>
    </source>
</evidence>
<evidence type="ECO:0000256" key="8">
    <source>
        <dbReference type="ARBA" id="ARBA00023049"/>
    </source>
</evidence>
<evidence type="ECO:0000256" key="1">
    <source>
        <dbReference type="ARBA" id="ARBA00001947"/>
    </source>
</evidence>
<evidence type="ECO:0000256" key="6">
    <source>
        <dbReference type="ARBA" id="ARBA00022833"/>
    </source>
</evidence>
<evidence type="ECO:0000256" key="2">
    <source>
        <dbReference type="ARBA" id="ARBA00006247"/>
    </source>
</evidence>
<proteinExistence type="inferred from homology"/>
<dbReference type="Proteomes" id="UP000288623">
    <property type="component" value="Unassembled WGS sequence"/>
</dbReference>
<dbReference type="InterPro" id="IPR011650">
    <property type="entry name" value="Peptidase_M20_dimer"/>
</dbReference>
<reference evidence="10 11" key="1">
    <citation type="submission" date="2014-11" db="EMBL/GenBank/DDBJ databases">
        <title>Genome sequence and analysis of novel Kurthia sp.</title>
        <authorList>
            <person name="Lawson J.N."/>
            <person name="Gonzalez J.E."/>
            <person name="Rinauldi L."/>
            <person name="Xuan Z."/>
            <person name="Firman A."/>
            <person name="Shaddox L."/>
            <person name="Trudeau A."/>
            <person name="Shah S."/>
            <person name="Reiman D."/>
        </authorList>
    </citation>
    <scope>NUCLEOTIDE SEQUENCE [LARGE SCALE GENOMIC DNA]</scope>
    <source>
        <strain evidence="10 11">3B1D</strain>
    </source>
</reference>
<dbReference type="GO" id="GO:0006526">
    <property type="term" value="P:L-arginine biosynthetic process"/>
    <property type="evidence" value="ECO:0007669"/>
    <property type="project" value="TreeGrafter"/>
</dbReference>
<dbReference type="NCBIfam" id="NF005591">
    <property type="entry name" value="PRK07318.1"/>
    <property type="match status" value="1"/>
</dbReference>
<accession>A0A433RYR9</accession>
<feature type="domain" description="Peptidase M20 dimerisation" evidence="9">
    <location>
        <begin position="249"/>
        <end position="290"/>
    </location>
</feature>
<dbReference type="SUPFAM" id="SSF55031">
    <property type="entry name" value="Bacterial exopeptidase dimerisation domain"/>
    <property type="match status" value="1"/>
</dbReference>
<dbReference type="OrthoDB" id="9761532at2"/>
<dbReference type="PANTHER" id="PTHR43808:SF31">
    <property type="entry name" value="N-ACETYL-L-CITRULLINE DEACETYLASE"/>
    <property type="match status" value="1"/>
</dbReference>
<dbReference type="SUPFAM" id="SSF53187">
    <property type="entry name" value="Zn-dependent exopeptidases"/>
    <property type="match status" value="1"/>
</dbReference>
<dbReference type="GO" id="GO:0008777">
    <property type="term" value="F:acetylornithine deacetylase activity"/>
    <property type="evidence" value="ECO:0007669"/>
    <property type="project" value="TreeGrafter"/>
</dbReference>
<keyword evidence="5" id="KW-0378">Hydrolase</keyword>
<evidence type="ECO:0000256" key="5">
    <source>
        <dbReference type="ARBA" id="ARBA00022801"/>
    </source>
</evidence>
<comment type="caution">
    <text evidence="10">The sequence shown here is derived from an EMBL/GenBank/DDBJ whole genome shotgun (WGS) entry which is preliminary data.</text>
</comment>
<dbReference type="Gene3D" id="3.40.630.10">
    <property type="entry name" value="Zn peptidases"/>
    <property type="match status" value="1"/>
</dbReference>
<organism evidence="10 11">
    <name type="scientific">Candidatus Kurthia intestinigallinarum</name>
    <dbReference type="NCBI Taxonomy" id="1562256"/>
    <lineage>
        <taxon>Bacteria</taxon>
        <taxon>Bacillati</taxon>
        <taxon>Bacillota</taxon>
        <taxon>Bacilli</taxon>
        <taxon>Bacillales</taxon>
        <taxon>Caryophanaceae</taxon>
        <taxon>Kurthia</taxon>
    </lineage>
</organism>
<keyword evidence="6" id="KW-0862">Zinc</keyword>
<gene>
    <name evidence="10" type="ORF">QI30_00460</name>
</gene>
<sequence length="466" mass="51280">MNWLEKAQERQQEMIKDLQALVRINSVLDESTATEQVPFGEGPLKALNWMLEQGKIQKMNVVNMANKVGYIEMGQGEEMVGILCHVDVVPAGSDWVHEPFGAEIEDGKLFGRGAIDDKGPTMAAWLAMKMVQDAGITLSRRVRLIVGSDEETGFRCVNHYMANEEIPTLGFAPDADFPIINAEKGIAETTYRQMNVTDNDEQLRSFHAGHRINMVPDFATAIVKNVSSQIKEQFEAYLVNENVIGEITNDNSNTFTLTIKGVSAHAMEPNNGVNAAIKLATFLVNHLETPVSKQFVDFIVKGFGTETRGHALGLAYNDEMSGDTTLNAGVVEYEAGRIGEVRVSMRYSVSYDFEKSIEQGKQALEGTGFELIIDDNSEPHYVAPEEELIQKLSAVYERNTGEKAELLAIGGGTYARELPNGVAFGMLFPGEPDIAHQHDEYVIIENLVKAAAIYADAIVELATIKA</sequence>
<dbReference type="GO" id="GO:0016805">
    <property type="term" value="F:dipeptidase activity"/>
    <property type="evidence" value="ECO:0007669"/>
    <property type="project" value="UniProtKB-KW"/>
</dbReference>
<dbReference type="Pfam" id="PF07687">
    <property type="entry name" value="M20_dimer"/>
    <property type="match status" value="1"/>
</dbReference>
<dbReference type="GO" id="GO:0008270">
    <property type="term" value="F:zinc ion binding"/>
    <property type="evidence" value="ECO:0007669"/>
    <property type="project" value="InterPro"/>
</dbReference>
<comment type="similarity">
    <text evidence="2">Belongs to the peptidase M20A family.</text>
</comment>
<keyword evidence="11" id="KW-1185">Reference proteome</keyword>
<evidence type="ECO:0000256" key="3">
    <source>
        <dbReference type="ARBA" id="ARBA00022670"/>
    </source>
</evidence>
<evidence type="ECO:0000313" key="10">
    <source>
        <dbReference type="EMBL" id="RUS58379.1"/>
    </source>
</evidence>
<dbReference type="EMBL" id="JTFC01000003">
    <property type="protein sequence ID" value="RUS58379.1"/>
    <property type="molecule type" value="Genomic_DNA"/>
</dbReference>
<dbReference type="InterPro" id="IPR050072">
    <property type="entry name" value="Peptidase_M20A"/>
</dbReference>
<keyword evidence="4" id="KW-0479">Metal-binding</keyword>
<evidence type="ECO:0000256" key="4">
    <source>
        <dbReference type="ARBA" id="ARBA00022723"/>
    </source>
</evidence>
<keyword evidence="7" id="KW-0224">Dipeptidase</keyword>
<name>A0A433RYR9_9BACL</name>
<dbReference type="GO" id="GO:0008237">
    <property type="term" value="F:metallopeptidase activity"/>
    <property type="evidence" value="ECO:0007669"/>
    <property type="project" value="UniProtKB-KW"/>
</dbReference>
<dbReference type="Pfam" id="PF01546">
    <property type="entry name" value="Peptidase_M20"/>
    <property type="match status" value="1"/>
</dbReference>
<protein>
    <submittedName>
        <fullName evidence="10">Diguanylate cyclase</fullName>
    </submittedName>
</protein>